<dbReference type="Pfam" id="PF08633">
    <property type="entry name" value="Rox3"/>
    <property type="match status" value="1"/>
</dbReference>
<keyword evidence="4 9" id="KW-0805">Transcription regulation</keyword>
<evidence type="ECO:0000256" key="8">
    <source>
        <dbReference type="ARBA" id="ARBA00032018"/>
    </source>
</evidence>
<comment type="caution">
    <text evidence="11">The sequence shown here is derived from an EMBL/GenBank/DDBJ whole genome shotgun (WGS) entry which is preliminary data.</text>
</comment>
<dbReference type="InterPro" id="IPR013942">
    <property type="entry name" value="Mediator_Med19_fun"/>
</dbReference>
<evidence type="ECO:0000256" key="9">
    <source>
        <dbReference type="RuleBase" id="RU364151"/>
    </source>
</evidence>
<dbReference type="GO" id="GO:0006357">
    <property type="term" value="P:regulation of transcription by RNA polymerase II"/>
    <property type="evidence" value="ECO:0007669"/>
    <property type="project" value="InterPro"/>
</dbReference>
<evidence type="ECO:0000256" key="6">
    <source>
        <dbReference type="ARBA" id="ARBA00023163"/>
    </source>
</evidence>
<name>A0AAD7QYK7_9ASCO</name>
<evidence type="ECO:0000256" key="10">
    <source>
        <dbReference type="SAM" id="MobiDB-lite"/>
    </source>
</evidence>
<dbReference type="GO" id="GO:0016592">
    <property type="term" value="C:mediator complex"/>
    <property type="evidence" value="ECO:0007669"/>
    <property type="project" value="InterPro"/>
</dbReference>
<evidence type="ECO:0000313" key="12">
    <source>
        <dbReference type="Proteomes" id="UP001217417"/>
    </source>
</evidence>
<feature type="region of interest" description="Disordered" evidence="10">
    <location>
        <begin position="129"/>
        <end position="195"/>
    </location>
</feature>
<keyword evidence="6 9" id="KW-0804">Transcription</keyword>
<keyword evidence="5 9" id="KW-0010">Activator</keyword>
<dbReference type="Proteomes" id="UP001217417">
    <property type="component" value="Unassembled WGS sequence"/>
</dbReference>
<evidence type="ECO:0000256" key="7">
    <source>
        <dbReference type="ARBA" id="ARBA00023242"/>
    </source>
</evidence>
<organism evidence="11 12">
    <name type="scientific">Lipomyces tetrasporus</name>
    <dbReference type="NCBI Taxonomy" id="54092"/>
    <lineage>
        <taxon>Eukaryota</taxon>
        <taxon>Fungi</taxon>
        <taxon>Dikarya</taxon>
        <taxon>Ascomycota</taxon>
        <taxon>Saccharomycotina</taxon>
        <taxon>Lipomycetes</taxon>
        <taxon>Lipomycetales</taxon>
        <taxon>Lipomycetaceae</taxon>
        <taxon>Lipomyces</taxon>
    </lineage>
</organism>
<evidence type="ECO:0000256" key="2">
    <source>
        <dbReference type="ARBA" id="ARBA00009259"/>
    </source>
</evidence>
<dbReference type="PANTHER" id="PTHR28270">
    <property type="entry name" value="MEDIATOR OF RNA POLYMERASE II TRANSCRIPTION SUBUNIT 19"/>
    <property type="match status" value="1"/>
</dbReference>
<comment type="subunit">
    <text evidence="9">Component of the Mediator complex.</text>
</comment>
<comment type="similarity">
    <text evidence="2 9">Belongs to the Mediator complex subunit 19 family.</text>
</comment>
<comment type="subcellular location">
    <subcellularLocation>
        <location evidence="1 9">Nucleus</location>
    </subcellularLocation>
</comment>
<keyword evidence="7 9" id="KW-0539">Nucleus</keyword>
<dbReference type="AlphaFoldDB" id="A0AAD7QYK7"/>
<evidence type="ECO:0000256" key="4">
    <source>
        <dbReference type="ARBA" id="ARBA00023015"/>
    </source>
</evidence>
<proteinExistence type="inferred from homology"/>
<evidence type="ECO:0000256" key="3">
    <source>
        <dbReference type="ARBA" id="ARBA00019615"/>
    </source>
</evidence>
<comment type="function">
    <text evidence="9">Component of the Mediator complex, a coactivator involved in the regulated transcription of nearly all RNA polymerase II-dependent genes. Mediator functions as a bridge to convey information from gene-specific regulatory proteins to the basal RNA polymerase II transcription machinery. Mediator is recruited to promoters by direct interactions with regulatory proteins and serves as a scaffold for the assembly of a functional preinitiation complex with RNA polymerase II and the general transcription factors.</text>
</comment>
<accession>A0AAD7QYK7</accession>
<evidence type="ECO:0000256" key="1">
    <source>
        <dbReference type="ARBA" id="ARBA00004123"/>
    </source>
</evidence>
<evidence type="ECO:0000313" key="11">
    <source>
        <dbReference type="EMBL" id="KAJ8103755.1"/>
    </source>
</evidence>
<protein>
    <recommendedName>
        <fullName evidence="3 9">Mediator of RNA polymerase II transcription subunit 19</fullName>
    </recommendedName>
    <alternativeName>
        <fullName evidence="8 9">Mediator complex subunit 19</fullName>
    </alternativeName>
</protein>
<gene>
    <name evidence="9" type="primary">MED19</name>
    <name evidence="11" type="ORF">POJ06DRAFT_234742</name>
</gene>
<sequence>MPPLHLPPQTRYTEPTLSAIQSLVPLFGLAGLQASVARADPVTGAKRKLRKSYKGHIADLPGKNEIPTDHFLLRLVHAPEPDPPIDVGRPVDPELLDTVFSMDKTPDAGVAGFDASVLGLVAASPPAAAAAGMTTTTTRKDKAGSAGAAESSAGEEKRRRRKRKSAGLTGGEGSDDVGLSTDGGGGRRRKRRNVS</sequence>
<dbReference type="GO" id="GO:0003712">
    <property type="term" value="F:transcription coregulator activity"/>
    <property type="evidence" value="ECO:0007669"/>
    <property type="project" value="InterPro"/>
</dbReference>
<dbReference type="EMBL" id="JARPMG010000001">
    <property type="protein sequence ID" value="KAJ8103755.1"/>
    <property type="molecule type" value="Genomic_DNA"/>
</dbReference>
<feature type="compositionally biased region" description="Basic residues" evidence="10">
    <location>
        <begin position="186"/>
        <end position="195"/>
    </location>
</feature>
<keyword evidence="12" id="KW-1185">Reference proteome</keyword>
<dbReference type="PANTHER" id="PTHR28270:SF1">
    <property type="entry name" value="MEDIATOR OF RNA POLYMERASE II TRANSCRIPTION SUBUNIT 19"/>
    <property type="match status" value="1"/>
</dbReference>
<reference evidence="11" key="1">
    <citation type="submission" date="2023-03" db="EMBL/GenBank/DDBJ databases">
        <title>Near-Complete genome sequence of Lipomyces tetrasporous NRRL Y-64009, an oleaginous yeast capable of growing on lignocellulosic hydrolysates.</title>
        <authorList>
            <consortium name="Lawrence Berkeley National Laboratory"/>
            <person name="Jagtap S.S."/>
            <person name="Liu J.-J."/>
            <person name="Walukiewicz H.E."/>
            <person name="Pangilinan J."/>
            <person name="Lipzen A."/>
            <person name="Ahrendt S."/>
            <person name="Koriabine M."/>
            <person name="Cobaugh K."/>
            <person name="Salamov A."/>
            <person name="Yoshinaga Y."/>
            <person name="Ng V."/>
            <person name="Daum C."/>
            <person name="Grigoriev I.V."/>
            <person name="Slininger P.J."/>
            <person name="Dien B.S."/>
            <person name="Jin Y.-S."/>
            <person name="Rao C.V."/>
        </authorList>
    </citation>
    <scope>NUCLEOTIDE SEQUENCE</scope>
    <source>
        <strain evidence="11">NRRL Y-64009</strain>
    </source>
</reference>
<evidence type="ECO:0000256" key="5">
    <source>
        <dbReference type="ARBA" id="ARBA00023159"/>
    </source>
</evidence>
<dbReference type="GO" id="GO:0070847">
    <property type="term" value="C:core mediator complex"/>
    <property type="evidence" value="ECO:0007669"/>
    <property type="project" value="TreeGrafter"/>
</dbReference>